<accession>A0A7D9CX25</accession>
<dbReference type="Proteomes" id="UP000478008">
    <property type="component" value="Unassembled WGS sequence"/>
</dbReference>
<dbReference type="GO" id="GO:0019901">
    <property type="term" value="F:protein kinase binding"/>
    <property type="evidence" value="ECO:0007669"/>
    <property type="project" value="InterPro"/>
</dbReference>
<dbReference type="GO" id="GO:0016538">
    <property type="term" value="F:cyclin-dependent protein serine/threonine kinase regulator activity"/>
    <property type="evidence" value="ECO:0007669"/>
    <property type="project" value="TreeGrafter"/>
</dbReference>
<feature type="domain" description="Cyclin N-terminal" evidence="1">
    <location>
        <begin position="107"/>
        <end position="164"/>
    </location>
</feature>
<evidence type="ECO:0000313" key="2">
    <source>
        <dbReference type="EMBL" id="VUG17293.1"/>
    </source>
</evidence>
<dbReference type="InterPro" id="IPR036915">
    <property type="entry name" value="Cyclin-like_sf"/>
</dbReference>
<organism evidence="2 3">
    <name type="scientific">Dekkera bruxellensis</name>
    <name type="common">Brettanomyces custersii</name>
    <dbReference type="NCBI Taxonomy" id="5007"/>
    <lineage>
        <taxon>Eukaryota</taxon>
        <taxon>Fungi</taxon>
        <taxon>Dikarya</taxon>
        <taxon>Ascomycota</taxon>
        <taxon>Saccharomycotina</taxon>
        <taxon>Pichiomycetes</taxon>
        <taxon>Pichiales</taxon>
        <taxon>Pichiaceae</taxon>
        <taxon>Brettanomyces</taxon>
    </lineage>
</organism>
<dbReference type="PANTHER" id="PTHR15615:SF27">
    <property type="entry name" value="PHO85 CYCLIN CLG1"/>
    <property type="match status" value="1"/>
</dbReference>
<protein>
    <submittedName>
        <fullName evidence="2">DEBR0S2_03356g1_1</fullName>
    </submittedName>
</protein>
<dbReference type="GO" id="GO:0005634">
    <property type="term" value="C:nucleus"/>
    <property type="evidence" value="ECO:0007669"/>
    <property type="project" value="TreeGrafter"/>
</dbReference>
<sequence length="240" mass="27222">MGVHYFKVRPTSRAQYCEVTPPYSKADRLSCFKGGKRIQPRRYLQELIIFVIITKLLGMESPSATKLCSFARIIMSRSNASTSVFRISLIYMFYILHIRTSKGTKKKGLKMDIRRCWLSCLILASKYHEDCNYSLKAWGKLSGLSPTELKSNEMAVLDYLDFNMDVNQSLYRSFFSGSGLFDKSNFKQLPLLPNTGMPATCTQYCGTLARLCLAMACFKSHATRCLSNLPRPGSNSEKAY</sequence>
<dbReference type="Gene3D" id="1.10.472.10">
    <property type="entry name" value="Cyclin-like"/>
    <property type="match status" value="1"/>
</dbReference>
<dbReference type="Pfam" id="PF00134">
    <property type="entry name" value="Cyclin_N"/>
    <property type="match status" value="1"/>
</dbReference>
<gene>
    <name evidence="2" type="ORF">DEBR0S2_03356G</name>
</gene>
<dbReference type="CDD" id="cd20557">
    <property type="entry name" value="CYCLIN_ScPCL1-like"/>
    <property type="match status" value="1"/>
</dbReference>
<dbReference type="PANTHER" id="PTHR15615">
    <property type="match status" value="1"/>
</dbReference>
<evidence type="ECO:0000313" key="3">
    <source>
        <dbReference type="Proteomes" id="UP000478008"/>
    </source>
</evidence>
<dbReference type="GO" id="GO:0000307">
    <property type="term" value="C:cyclin-dependent protein kinase holoenzyme complex"/>
    <property type="evidence" value="ECO:0007669"/>
    <property type="project" value="UniProtKB-ARBA"/>
</dbReference>
<evidence type="ECO:0000259" key="1">
    <source>
        <dbReference type="Pfam" id="PF00134"/>
    </source>
</evidence>
<keyword evidence="3" id="KW-1185">Reference proteome</keyword>
<dbReference type="EMBL" id="CABFWN010000002">
    <property type="protein sequence ID" value="VUG17293.1"/>
    <property type="molecule type" value="Genomic_DNA"/>
</dbReference>
<dbReference type="SUPFAM" id="SSF47954">
    <property type="entry name" value="Cyclin-like"/>
    <property type="match status" value="1"/>
</dbReference>
<dbReference type="InterPro" id="IPR013922">
    <property type="entry name" value="Cyclin_PHO80-like"/>
</dbReference>
<proteinExistence type="predicted"/>
<reference evidence="2 3" key="1">
    <citation type="submission" date="2019-07" db="EMBL/GenBank/DDBJ databases">
        <authorList>
            <person name="Friedrich A."/>
            <person name="Schacherer J."/>
        </authorList>
    </citation>
    <scope>NUCLEOTIDE SEQUENCE [LARGE SCALE GENOMIC DNA]</scope>
</reference>
<dbReference type="InterPro" id="IPR006671">
    <property type="entry name" value="Cyclin_N"/>
</dbReference>
<dbReference type="AlphaFoldDB" id="A0A7D9CX25"/>
<name>A0A7D9CX25_DEKBR</name>